<protein>
    <submittedName>
        <fullName evidence="2">Uncharacterized protein</fullName>
    </submittedName>
</protein>
<gene>
    <name evidence="2" type="ORF">WKI68_26595</name>
</gene>
<dbReference type="EMBL" id="JBBKAM010000002">
    <property type="protein sequence ID" value="MEJ8643973.1"/>
    <property type="molecule type" value="Genomic_DNA"/>
</dbReference>
<dbReference type="Proteomes" id="UP001382904">
    <property type="component" value="Unassembled WGS sequence"/>
</dbReference>
<evidence type="ECO:0000313" key="2">
    <source>
        <dbReference type="EMBL" id="MEJ8643973.1"/>
    </source>
</evidence>
<evidence type="ECO:0000256" key="1">
    <source>
        <dbReference type="SAM" id="MobiDB-lite"/>
    </source>
</evidence>
<evidence type="ECO:0000313" key="3">
    <source>
        <dbReference type="Proteomes" id="UP001382904"/>
    </source>
</evidence>
<organism evidence="2 3">
    <name type="scientific">Streptomyces caledonius</name>
    <dbReference type="NCBI Taxonomy" id="3134107"/>
    <lineage>
        <taxon>Bacteria</taxon>
        <taxon>Bacillati</taxon>
        <taxon>Actinomycetota</taxon>
        <taxon>Actinomycetes</taxon>
        <taxon>Kitasatosporales</taxon>
        <taxon>Streptomycetaceae</taxon>
        <taxon>Streptomyces</taxon>
    </lineage>
</organism>
<reference evidence="2 3" key="1">
    <citation type="submission" date="2024-03" db="EMBL/GenBank/DDBJ databases">
        <title>Novel Streptomyces species of biotechnological and ecological value are a feature of Machair soil.</title>
        <authorList>
            <person name="Prole J.R."/>
            <person name="Goodfellow M."/>
            <person name="Allenby N."/>
            <person name="Ward A.C."/>
        </authorList>
    </citation>
    <scope>NUCLEOTIDE SEQUENCE [LARGE SCALE GENOMIC DNA]</scope>
    <source>
        <strain evidence="2 3">MS1.HAVA.3</strain>
    </source>
</reference>
<comment type="caution">
    <text evidence="2">The sequence shown here is derived from an EMBL/GenBank/DDBJ whole genome shotgun (WGS) entry which is preliminary data.</text>
</comment>
<keyword evidence="3" id="KW-1185">Reference proteome</keyword>
<name>A0ABU8UA17_9ACTN</name>
<accession>A0ABU8UA17</accession>
<feature type="region of interest" description="Disordered" evidence="1">
    <location>
        <begin position="1"/>
        <end position="50"/>
    </location>
</feature>
<feature type="compositionally biased region" description="Pro residues" evidence="1">
    <location>
        <begin position="17"/>
        <end position="49"/>
    </location>
</feature>
<sequence length="90" mass="9674">MPVPSPAVPTPDVSVPAPSPAVPSPVTPSPLVPRPEPTPAQPLPQPERPPVNGTLWCVPINFGEWLSKLVGMQSVCIELDWGKDSDFWPF</sequence>
<proteinExistence type="predicted"/>